<gene>
    <name evidence="2" type="ORF">SJI18_24225</name>
</gene>
<dbReference type="EMBL" id="JAZHFS010000056">
    <property type="protein sequence ID" value="MEF2115380.1"/>
    <property type="molecule type" value="Genomic_DNA"/>
</dbReference>
<dbReference type="Proteomes" id="UP001498469">
    <property type="component" value="Unassembled WGS sequence"/>
</dbReference>
<evidence type="ECO:0000256" key="1">
    <source>
        <dbReference type="SAM" id="Phobius"/>
    </source>
</evidence>
<evidence type="ECO:0000313" key="3">
    <source>
        <dbReference type="Proteomes" id="UP001498469"/>
    </source>
</evidence>
<reference evidence="2 3" key="1">
    <citation type="submission" date="2023-11" db="EMBL/GenBank/DDBJ databases">
        <title>Draft genome sequence of a psychrophilic Clostridium strain from permafrost water brine.</title>
        <authorList>
            <person name="Shcherbakova V.A."/>
            <person name="Trubitsyn V.E."/>
            <person name="Zakharyuk A.G."/>
        </authorList>
    </citation>
    <scope>NUCLEOTIDE SEQUENCE [LARGE SCALE GENOMIC DNA]</scope>
    <source>
        <strain evidence="2 3">14F</strain>
    </source>
</reference>
<accession>A0ABU7UVE0</accession>
<comment type="caution">
    <text evidence="2">The sequence shown here is derived from an EMBL/GenBank/DDBJ whole genome shotgun (WGS) entry which is preliminary data.</text>
</comment>
<keyword evidence="3" id="KW-1185">Reference proteome</keyword>
<sequence length="177" mass="20067">MYYQSKFSFSKFVKNFLGRAVLMGAPGILYFIYMLLKDGPVLSDSTPEFVAKLAVLIAILAIAVSIFIAPAFFIGPLNQLRKSDIKYINGVIVYNFLKSSWIGTYSIYNLYTINKISKINITSKKITIEGDIRLEVIVNNRCKKDKDVSSLKIPNVFNGIEFMSNINTNSVIWKREL</sequence>
<proteinExistence type="predicted"/>
<dbReference type="RefSeq" id="WP_216255932.1">
    <property type="nucleotide sequence ID" value="NZ_JAZHFS010000056.1"/>
</dbReference>
<keyword evidence="1" id="KW-1133">Transmembrane helix</keyword>
<evidence type="ECO:0000313" key="2">
    <source>
        <dbReference type="EMBL" id="MEF2115380.1"/>
    </source>
</evidence>
<keyword evidence="1" id="KW-0472">Membrane</keyword>
<protein>
    <submittedName>
        <fullName evidence="2">Uncharacterized protein</fullName>
    </submittedName>
</protein>
<feature type="transmembrane region" description="Helical" evidence="1">
    <location>
        <begin position="12"/>
        <end position="33"/>
    </location>
</feature>
<organism evidence="2 3">
    <name type="scientific">Clostridium frigoriphilum</name>
    <dbReference type="NCBI Taxonomy" id="443253"/>
    <lineage>
        <taxon>Bacteria</taxon>
        <taxon>Bacillati</taxon>
        <taxon>Bacillota</taxon>
        <taxon>Clostridia</taxon>
        <taxon>Eubacteriales</taxon>
        <taxon>Clostridiaceae</taxon>
        <taxon>Clostridium</taxon>
    </lineage>
</organism>
<feature type="transmembrane region" description="Helical" evidence="1">
    <location>
        <begin position="53"/>
        <end position="75"/>
    </location>
</feature>
<keyword evidence="1" id="KW-0812">Transmembrane</keyword>
<name>A0ABU7UVE0_9CLOT</name>